<dbReference type="SMART" id="SM00477">
    <property type="entry name" value="NUC"/>
    <property type="match status" value="1"/>
</dbReference>
<dbReference type="Pfam" id="PF01223">
    <property type="entry name" value="Endonuclease_NS"/>
    <property type="match status" value="1"/>
</dbReference>
<sequence length="498" mass="54176">MAPTKTRYFLFHAAFLFLSFDAMVAEVVKSVSDCDLFLLEKTPPQVPGILQGGHILNQNRYKPICQTFKNERRFLTLYDIKNKIPVFSAYKYRGDGEGRRPQTWWKIEPQFENEDDKNMIVGDKNKTYNNQAGNTDYRNNKQFDRGHLFPSSHAFNKTDKVSTFTLTNIVPQVKTFNQGSWNRMEQCIKCVMDKYCFNNNGRIEGFVVTGAQPSTENILSNRINIPSMLWSAFCCYSSTMNMWISSAHWGDNVPDDFKNKYLQTKTLAELHKELNTADYEFNVFPGTQCPVHTSVTGFYPEMTRKCACPSISTTSKPHTSTSSMTTSGTVPTRSDRVPTSDTTFDSVPKSEPAPSTSDPVPSTPDPAPSTSDPVPTTSDPVLSTSDSAPSTSDPAHSTSGPVPSTSDPAPSTSGPVPSTSDPVPSTPDPAPSTSGPAPSTSGPVSSTSDPAPSTSDSVTKSDPVLSTSALAPTASDTVPTTSDTVPTRTDLGPSPYKT</sequence>
<evidence type="ECO:0000256" key="2">
    <source>
        <dbReference type="SAM" id="SignalP"/>
    </source>
</evidence>
<name>A0A671UQL9_SPAAU</name>
<dbReference type="Proteomes" id="UP000472265">
    <property type="component" value="Chromosome 10"/>
</dbReference>
<dbReference type="InterPro" id="IPR001604">
    <property type="entry name" value="Endo_G_ENPP1-like_dom"/>
</dbReference>
<dbReference type="GO" id="GO:0003676">
    <property type="term" value="F:nucleic acid binding"/>
    <property type="evidence" value="ECO:0007669"/>
    <property type="project" value="InterPro"/>
</dbReference>
<gene>
    <name evidence="5" type="primary">LOC115590217</name>
</gene>
<dbReference type="InParanoid" id="A0A671UQL9"/>
<keyword evidence="6" id="KW-1185">Reference proteome</keyword>
<dbReference type="InterPro" id="IPR020821">
    <property type="entry name" value="ENPP1-3/EXOG-like_nuc-like"/>
</dbReference>
<dbReference type="GeneTree" id="ENSGT01030000234592"/>
<dbReference type="InterPro" id="IPR044925">
    <property type="entry name" value="His-Me_finger_sf"/>
</dbReference>
<feature type="region of interest" description="Disordered" evidence="1">
    <location>
        <begin position="310"/>
        <end position="498"/>
    </location>
</feature>
<evidence type="ECO:0000259" key="3">
    <source>
        <dbReference type="SMART" id="SM00477"/>
    </source>
</evidence>
<dbReference type="PANTHER" id="PTHR21472">
    <property type="entry name" value="ENDONUCLEASE DOMAIN-CONTAINING 1 PROTEIN ENDOD1"/>
    <property type="match status" value="1"/>
</dbReference>
<keyword evidence="2" id="KW-0732">Signal</keyword>
<feature type="compositionally biased region" description="Low complexity" evidence="1">
    <location>
        <begin position="368"/>
        <end position="399"/>
    </location>
</feature>
<feature type="compositionally biased region" description="Low complexity" evidence="1">
    <location>
        <begin position="408"/>
        <end position="423"/>
    </location>
</feature>
<dbReference type="InterPro" id="IPR039015">
    <property type="entry name" value="ENDOD1"/>
</dbReference>
<accession>A0A671UQL9</accession>
<feature type="compositionally biased region" description="Low complexity" evidence="1">
    <location>
        <begin position="310"/>
        <end position="332"/>
    </location>
</feature>
<evidence type="ECO:0000256" key="1">
    <source>
        <dbReference type="SAM" id="MobiDB-lite"/>
    </source>
</evidence>
<dbReference type="RefSeq" id="XP_030287357.1">
    <property type="nucleotide sequence ID" value="XM_030431497.1"/>
</dbReference>
<reference evidence="5" key="3">
    <citation type="submission" date="2025-09" db="UniProtKB">
        <authorList>
            <consortium name="Ensembl"/>
        </authorList>
    </citation>
    <scope>IDENTIFICATION</scope>
</reference>
<reference evidence="5" key="2">
    <citation type="submission" date="2025-08" db="UniProtKB">
        <authorList>
            <consortium name="Ensembl"/>
        </authorList>
    </citation>
    <scope>IDENTIFICATION</scope>
</reference>
<dbReference type="Ensembl" id="ENSSAUT00010017218.1">
    <property type="protein sequence ID" value="ENSSAUP00010016253.1"/>
    <property type="gene ID" value="ENSSAUG00010007494.1"/>
</dbReference>
<proteinExistence type="predicted"/>
<dbReference type="GO" id="GO:0016787">
    <property type="term" value="F:hydrolase activity"/>
    <property type="evidence" value="ECO:0007669"/>
    <property type="project" value="InterPro"/>
</dbReference>
<dbReference type="GeneID" id="115590217"/>
<dbReference type="OrthoDB" id="69221at2759"/>
<organism evidence="5 6">
    <name type="scientific">Sparus aurata</name>
    <name type="common">Gilthead sea bream</name>
    <dbReference type="NCBI Taxonomy" id="8175"/>
    <lineage>
        <taxon>Eukaryota</taxon>
        <taxon>Metazoa</taxon>
        <taxon>Chordata</taxon>
        <taxon>Craniata</taxon>
        <taxon>Vertebrata</taxon>
        <taxon>Euteleostomi</taxon>
        <taxon>Actinopterygii</taxon>
        <taxon>Neopterygii</taxon>
        <taxon>Teleostei</taxon>
        <taxon>Neoteleostei</taxon>
        <taxon>Acanthomorphata</taxon>
        <taxon>Eupercaria</taxon>
        <taxon>Spariformes</taxon>
        <taxon>Sparidae</taxon>
        <taxon>Sparus</taxon>
    </lineage>
</organism>
<dbReference type="OMA" id="MWISSAH"/>
<dbReference type="RefSeq" id="XP_030287358.1">
    <property type="nucleotide sequence ID" value="XM_030431498.1"/>
</dbReference>
<feature type="chain" id="PRO_5025608452" evidence="2">
    <location>
        <begin position="26"/>
        <end position="498"/>
    </location>
</feature>
<dbReference type="AlphaFoldDB" id="A0A671UQL9"/>
<dbReference type="InterPro" id="IPR044929">
    <property type="entry name" value="DNA/RNA_non-sp_Endonuclease_sf"/>
</dbReference>
<feature type="signal peptide" evidence="2">
    <location>
        <begin position="1"/>
        <end position="25"/>
    </location>
</feature>
<feature type="compositionally biased region" description="Low complexity" evidence="1">
    <location>
        <begin position="431"/>
        <end position="458"/>
    </location>
</feature>
<feature type="compositionally biased region" description="Low complexity" evidence="1">
    <location>
        <begin position="471"/>
        <end position="487"/>
    </location>
</feature>
<reference evidence="5" key="1">
    <citation type="submission" date="2021-04" db="EMBL/GenBank/DDBJ databases">
        <authorList>
            <consortium name="Wellcome Sanger Institute Data Sharing"/>
        </authorList>
    </citation>
    <scope>NUCLEOTIDE SEQUENCE [LARGE SCALE GENOMIC DNA]</scope>
</reference>
<feature type="domain" description="ENPP1-3/EXOG-like endonuclease/phosphodiesterase" evidence="3">
    <location>
        <begin position="71"/>
        <end position="277"/>
    </location>
</feature>
<evidence type="ECO:0000313" key="6">
    <source>
        <dbReference type="Proteomes" id="UP000472265"/>
    </source>
</evidence>
<evidence type="ECO:0000259" key="4">
    <source>
        <dbReference type="SMART" id="SM00892"/>
    </source>
</evidence>
<feature type="domain" description="DNA/RNA non-specific endonuclease/pyrophosphatase/phosphodiesterase" evidence="4">
    <location>
        <begin position="70"/>
        <end position="284"/>
    </location>
</feature>
<dbReference type="GO" id="GO:0046872">
    <property type="term" value="F:metal ion binding"/>
    <property type="evidence" value="ECO:0007669"/>
    <property type="project" value="InterPro"/>
</dbReference>
<dbReference type="SMART" id="SM00892">
    <property type="entry name" value="Endonuclease_NS"/>
    <property type="match status" value="1"/>
</dbReference>
<protein>
    <submittedName>
        <fullName evidence="5">Mucin-1-like</fullName>
    </submittedName>
</protein>
<dbReference type="Gene3D" id="3.40.570.10">
    <property type="entry name" value="Extracellular Endonuclease, subunit A"/>
    <property type="match status" value="1"/>
</dbReference>
<dbReference type="SUPFAM" id="SSF54060">
    <property type="entry name" value="His-Me finger endonucleases"/>
    <property type="match status" value="1"/>
</dbReference>
<evidence type="ECO:0000313" key="5">
    <source>
        <dbReference type="Ensembl" id="ENSSAUP00010016253.1"/>
    </source>
</evidence>
<dbReference type="PANTHER" id="PTHR21472:SF15">
    <property type="entry name" value="ENDONUCLEASE DOMAIN-CONTAINING 1 PROTEIN-RELATED"/>
    <property type="match status" value="1"/>
</dbReference>